<evidence type="ECO:0000259" key="1">
    <source>
        <dbReference type="SMART" id="SM01172"/>
    </source>
</evidence>
<dbReference type="Gene3D" id="3.60.20.10">
    <property type="entry name" value="Glutamine Phosphoribosylpyrophosphate, subunit 1, domain 1"/>
    <property type="match status" value="1"/>
</dbReference>
<dbReference type="InterPro" id="IPR044828">
    <property type="entry name" value="TSJT1-like"/>
</dbReference>
<protein>
    <recommendedName>
        <fullName evidence="1">DUF3700 domain-containing protein</fullName>
    </recommendedName>
</protein>
<dbReference type="PANTHER" id="PTHR45952:SF6">
    <property type="entry name" value="STEM-SPECIFIC PROTEIN TSJT1-LIKE"/>
    <property type="match status" value="1"/>
</dbReference>
<gene>
    <name evidence="2" type="ORF">Ahy_B03g063233</name>
</gene>
<dbReference type="Proteomes" id="UP000289738">
    <property type="component" value="Chromosome B03"/>
</dbReference>
<dbReference type="Pfam" id="PF12481">
    <property type="entry name" value="DUF3700"/>
    <property type="match status" value="1"/>
</dbReference>
<dbReference type="SMART" id="SM01172">
    <property type="entry name" value="DUF3700"/>
    <property type="match status" value="1"/>
</dbReference>
<dbReference type="PANTHER" id="PTHR45952">
    <property type="entry name" value="ALUMINUM INDUCED PROTEIN WITH YGL AND LRDR MOTIFS"/>
    <property type="match status" value="1"/>
</dbReference>
<evidence type="ECO:0000313" key="3">
    <source>
        <dbReference type="Proteomes" id="UP000289738"/>
    </source>
</evidence>
<sequence>MIYFLFLQLIGLLILVHFIEKVYSLLRGKKKEKNVVTLLESDTNNKSSININNFNYNHNNNIPQLKARMLAIFKSSLVDPPKELNSPASMDSSTNSMLPNEILHHFLSSDPSNAFSMNFGNDALLAYSPSKKPSVHHGMFCGLDNIYCAFMGGLNNLSQLIKQYRLSKGSNDAMFTIEAYRTLRDRGPYPADQVLKELDGSFAFVIYDDKNGTIFVASDSNGDIGLFWGIAADGSVVISDSKELIKASCAKSFAPFPSGCMFHSGHGLMSYEHPNRKLKAMPRVDSEGIMCGATFLVDSQSRKSIMPRVGSEANWAVWGPQA</sequence>
<organism evidence="2 3">
    <name type="scientific">Arachis hypogaea</name>
    <name type="common">Peanut</name>
    <dbReference type="NCBI Taxonomy" id="3818"/>
    <lineage>
        <taxon>Eukaryota</taxon>
        <taxon>Viridiplantae</taxon>
        <taxon>Streptophyta</taxon>
        <taxon>Embryophyta</taxon>
        <taxon>Tracheophyta</taxon>
        <taxon>Spermatophyta</taxon>
        <taxon>Magnoliopsida</taxon>
        <taxon>eudicotyledons</taxon>
        <taxon>Gunneridae</taxon>
        <taxon>Pentapetalae</taxon>
        <taxon>rosids</taxon>
        <taxon>fabids</taxon>
        <taxon>Fabales</taxon>
        <taxon>Fabaceae</taxon>
        <taxon>Papilionoideae</taxon>
        <taxon>50 kb inversion clade</taxon>
        <taxon>dalbergioids sensu lato</taxon>
        <taxon>Dalbergieae</taxon>
        <taxon>Pterocarpus clade</taxon>
        <taxon>Arachis</taxon>
    </lineage>
</organism>
<proteinExistence type="predicted"/>
<dbReference type="InterPro" id="IPR024286">
    <property type="entry name" value="DUF3700"/>
</dbReference>
<reference evidence="2 3" key="1">
    <citation type="submission" date="2019-01" db="EMBL/GenBank/DDBJ databases">
        <title>Sequencing of cultivated peanut Arachis hypogaea provides insights into genome evolution and oil improvement.</title>
        <authorList>
            <person name="Chen X."/>
        </authorList>
    </citation>
    <scope>NUCLEOTIDE SEQUENCE [LARGE SCALE GENOMIC DNA]</scope>
    <source>
        <strain evidence="3">cv. Fuhuasheng</strain>
        <tissue evidence="2">Leaves</tissue>
    </source>
</reference>
<dbReference type="AlphaFoldDB" id="A0A444ZWL5"/>
<feature type="domain" description="DUF3700" evidence="1">
    <location>
        <begin position="70"/>
        <end position="297"/>
    </location>
</feature>
<comment type="caution">
    <text evidence="2">The sequence shown here is derived from an EMBL/GenBank/DDBJ whole genome shotgun (WGS) entry which is preliminary data.</text>
</comment>
<dbReference type="EMBL" id="SDMP01000013">
    <property type="protein sequence ID" value="RYR18610.1"/>
    <property type="molecule type" value="Genomic_DNA"/>
</dbReference>
<dbReference type="SUPFAM" id="SSF56235">
    <property type="entry name" value="N-terminal nucleophile aminohydrolases (Ntn hydrolases)"/>
    <property type="match status" value="1"/>
</dbReference>
<keyword evidence="3" id="KW-1185">Reference proteome</keyword>
<name>A0A444ZWL5_ARAHY</name>
<evidence type="ECO:0000313" key="2">
    <source>
        <dbReference type="EMBL" id="RYR18610.1"/>
    </source>
</evidence>
<dbReference type="InterPro" id="IPR029055">
    <property type="entry name" value="Ntn_hydrolases_N"/>
</dbReference>
<accession>A0A444ZWL5</accession>